<evidence type="ECO:0000256" key="1">
    <source>
        <dbReference type="SAM" id="MobiDB-lite"/>
    </source>
</evidence>
<feature type="compositionally biased region" description="Low complexity" evidence="1">
    <location>
        <begin position="132"/>
        <end position="144"/>
    </location>
</feature>
<keyword evidence="2" id="KW-1185">Reference proteome</keyword>
<dbReference type="InParanoid" id="A0A6J3RJN7"/>
<protein>
    <submittedName>
        <fullName evidence="3">Translation initiation factor IF-2-like</fullName>
    </submittedName>
</protein>
<dbReference type="RefSeq" id="XP_033714991.1">
    <property type="nucleotide sequence ID" value="XM_033859100.1"/>
</dbReference>
<feature type="region of interest" description="Disordered" evidence="1">
    <location>
        <begin position="123"/>
        <end position="265"/>
    </location>
</feature>
<dbReference type="Proteomes" id="UP000245320">
    <property type="component" value="Chromosome 6"/>
</dbReference>
<evidence type="ECO:0000313" key="3">
    <source>
        <dbReference type="RefSeq" id="XP_033714991.1"/>
    </source>
</evidence>
<gene>
    <name evidence="3" type="primary">LOC117312725</name>
</gene>
<name>A0A6J3RJN7_TURTR</name>
<dbReference type="AlphaFoldDB" id="A0A6J3RJN7"/>
<reference evidence="3" key="1">
    <citation type="submission" date="2025-08" db="UniProtKB">
        <authorList>
            <consortium name="RefSeq"/>
        </authorList>
    </citation>
    <scope>IDENTIFICATION</scope>
    <source>
        <tissue evidence="3">Spleen</tissue>
    </source>
</reference>
<sequence length="315" mass="32622">MQLGRKILDKERRVLGAAAGAQCAPHPALPRGQVSSSAAAATPGWGPLLFGVGVCLHQTWLVPFQGPPSLCSPDCPSPPSRRPGSQGRDPPTPRPATAPRSSELPQPSACTGWRETTALPALVGPPAVTSWGSGAAGRARGQQSHTVASRRMEGRPRSGLTRHTPPDPCPDAGGGRDEGSAEGHLPGTRHTPPDACPDAEGGRDEGSAEGHLPGTRHTPPEPCPDAEGGRDEGSAEGHLPGGPRAQQSHSWDPACPSDRYLDRGPCRLERNLGTLPAVALRPGGFGELRARGRRSHWAPSHPGSHVSPGGSVPRS</sequence>
<accession>A0A6J3RJN7</accession>
<evidence type="ECO:0000313" key="2">
    <source>
        <dbReference type="Proteomes" id="UP000245320"/>
    </source>
</evidence>
<feature type="compositionally biased region" description="Low complexity" evidence="1">
    <location>
        <begin position="299"/>
        <end position="315"/>
    </location>
</feature>
<feature type="region of interest" description="Disordered" evidence="1">
    <location>
        <begin position="73"/>
        <end position="110"/>
    </location>
</feature>
<proteinExistence type="predicted"/>
<organism evidence="2 3">
    <name type="scientific">Tursiops truncatus</name>
    <name type="common">Atlantic bottle-nosed dolphin</name>
    <name type="synonym">Delphinus truncatus</name>
    <dbReference type="NCBI Taxonomy" id="9739"/>
    <lineage>
        <taxon>Eukaryota</taxon>
        <taxon>Metazoa</taxon>
        <taxon>Chordata</taxon>
        <taxon>Craniata</taxon>
        <taxon>Vertebrata</taxon>
        <taxon>Euteleostomi</taxon>
        <taxon>Mammalia</taxon>
        <taxon>Eutheria</taxon>
        <taxon>Laurasiatheria</taxon>
        <taxon>Artiodactyla</taxon>
        <taxon>Whippomorpha</taxon>
        <taxon>Cetacea</taxon>
        <taxon>Odontoceti</taxon>
        <taxon>Delphinidae</taxon>
        <taxon>Tursiops</taxon>
    </lineage>
</organism>
<feature type="region of interest" description="Disordered" evidence="1">
    <location>
        <begin position="291"/>
        <end position="315"/>
    </location>
</feature>
<feature type="region of interest" description="Disordered" evidence="1">
    <location>
        <begin position="20"/>
        <end position="40"/>
    </location>
</feature>